<dbReference type="Proteomes" id="UP000292702">
    <property type="component" value="Unassembled WGS sequence"/>
</dbReference>
<feature type="signal peptide" evidence="2">
    <location>
        <begin position="1"/>
        <end position="23"/>
    </location>
</feature>
<dbReference type="OrthoDB" id="2745718at2759"/>
<dbReference type="EMBL" id="RWJN01000449">
    <property type="protein sequence ID" value="TCD61584.1"/>
    <property type="molecule type" value="Genomic_DNA"/>
</dbReference>
<feature type="chain" id="PRO_5020377960" evidence="2">
    <location>
        <begin position="24"/>
        <end position="1018"/>
    </location>
</feature>
<name>A0A4R0RGX6_9APHY</name>
<comment type="caution">
    <text evidence="3">The sequence shown here is derived from an EMBL/GenBank/DDBJ whole genome shotgun (WGS) entry which is preliminary data.</text>
</comment>
<protein>
    <submittedName>
        <fullName evidence="3">Uncharacterized protein</fullName>
    </submittedName>
</protein>
<dbReference type="STRING" id="92696.A0A4R0RGX6"/>
<evidence type="ECO:0000256" key="2">
    <source>
        <dbReference type="SAM" id="SignalP"/>
    </source>
</evidence>
<sequence length="1018" mass="114214">HIPYSTLWSALILLMADDNPTSSEGHLPPIPPTEFASKRNDDGLPVLDTIDWDRVVHEESDRVTSWMLYLHRRRDHQVVPFIIAAASGMAISPGLAPERWPAYRKSGLMTVCMDILMEPATFAAGLEDEPLPAIQYAHSVFALLSACIRIMMDSDDNPEDARCSLELFDRREHFFKFLWEKRWLGSTERVESGGEKRATFFSTVAQTSITWLIRIFVRYHNHVPPLSVYAAHSLLYHWVACKPDPFTVDGIHVLFTLMNEDKAGIPAFVNSYLNDIQNPAYPKYLFAQFCSQLIAMADPAPNQDAYKVFWVCATFLLQRMDLFAQFETSDLDGLFASLLASYHRQICSPSPRDTRSISASVKVILPVLRAMIHYAPEAVNEKIKTYAGPLDFISILGSALVIVIKDKLTDDFDTVLDLFKRVQAPLVASRIRDGDARLSPAYAYLLYTTKRIWHDTLRDIHATRPKGAAQWKLKDASIAAWRDHGAFFGLKEGVRVTTAKRPSDPSEVTRDLLTTGLVCCELYNIIKTSLDLQYNIELAADGMIDGPRGSGSLSTAQRLELLLDRRQRWRTLNWTRQVTVPVMGSCQAYELVGGMFAKSMGQGAGGSRHLITTWLPSRTKSARSTVREDLGVPTRDFAIDPSQDLIALVNVDDRVHLRTISTNTPHKGAAKAELQTPVPFQIGNCFIQIVQDVVGMFFWLHGPGLIVWNWRTGEALVACLPDGRPLGVHAVLLRQPAITAELHPGTWDFAFLSNRAYFLTVIGGRGSIEIYTINDASEDGLSGSIHVASLLLPETKADVEMHNFSTHSSPFLGGDVANGRPFAASQENRIHLMAFHYGQQGPRYHLFVKNDFLLSFTKKYTGQRQVYMWEEWGPDNTRFLEHNVQFQWLRYVHGLRVVLPPIPSHIPGHTGHGTGGSPLCRVCILDFNVHPKRIDDPCPIGYERGANPTFEISDETSMIPAGEIFEHNVMSRLPFSVASRTGRFMYSGFLIDEERLIGMKLSMAFAEGDLSDIDVFTF</sequence>
<feature type="non-terminal residue" evidence="3">
    <location>
        <position position="1"/>
    </location>
</feature>
<accession>A0A4R0RGX6</accession>
<keyword evidence="4" id="KW-1185">Reference proteome</keyword>
<gene>
    <name evidence="3" type="ORF">EIP91_008187</name>
</gene>
<feature type="region of interest" description="Disordered" evidence="1">
    <location>
        <begin position="22"/>
        <end position="41"/>
    </location>
</feature>
<reference evidence="3 4" key="1">
    <citation type="submission" date="2018-11" db="EMBL/GenBank/DDBJ databases">
        <title>Genome assembly of Steccherinum ochraceum LE-BIN_3174, the white-rot fungus of the Steccherinaceae family (The Residual Polyporoid clade, Polyporales, Basidiomycota).</title>
        <authorList>
            <person name="Fedorova T.V."/>
            <person name="Glazunova O.A."/>
            <person name="Landesman E.O."/>
            <person name="Moiseenko K.V."/>
            <person name="Psurtseva N.V."/>
            <person name="Savinova O.S."/>
            <person name="Shakhova N.V."/>
            <person name="Tyazhelova T.V."/>
            <person name="Vasina D.V."/>
        </authorList>
    </citation>
    <scope>NUCLEOTIDE SEQUENCE [LARGE SCALE GENOMIC DNA]</scope>
    <source>
        <strain evidence="3 4">LE-BIN_3174</strain>
    </source>
</reference>
<organism evidence="3 4">
    <name type="scientific">Steccherinum ochraceum</name>
    <dbReference type="NCBI Taxonomy" id="92696"/>
    <lineage>
        <taxon>Eukaryota</taxon>
        <taxon>Fungi</taxon>
        <taxon>Dikarya</taxon>
        <taxon>Basidiomycota</taxon>
        <taxon>Agaricomycotina</taxon>
        <taxon>Agaricomycetes</taxon>
        <taxon>Polyporales</taxon>
        <taxon>Steccherinaceae</taxon>
        <taxon>Steccherinum</taxon>
    </lineage>
</organism>
<keyword evidence="2" id="KW-0732">Signal</keyword>
<evidence type="ECO:0000256" key="1">
    <source>
        <dbReference type="SAM" id="MobiDB-lite"/>
    </source>
</evidence>
<evidence type="ECO:0000313" key="4">
    <source>
        <dbReference type="Proteomes" id="UP000292702"/>
    </source>
</evidence>
<proteinExistence type="predicted"/>
<evidence type="ECO:0000313" key="3">
    <source>
        <dbReference type="EMBL" id="TCD61584.1"/>
    </source>
</evidence>
<dbReference type="AlphaFoldDB" id="A0A4R0RGX6"/>